<dbReference type="InterPro" id="IPR000537">
    <property type="entry name" value="UbiA_prenyltransferase"/>
</dbReference>
<organism evidence="7 8">
    <name type="scientific">Legionella rubrilucens</name>
    <dbReference type="NCBI Taxonomy" id="458"/>
    <lineage>
        <taxon>Bacteria</taxon>
        <taxon>Pseudomonadati</taxon>
        <taxon>Pseudomonadota</taxon>
        <taxon>Gammaproteobacteria</taxon>
        <taxon>Legionellales</taxon>
        <taxon>Legionellaceae</taxon>
        <taxon>Legionella</taxon>
    </lineage>
</organism>
<evidence type="ECO:0000256" key="2">
    <source>
        <dbReference type="ARBA" id="ARBA00022475"/>
    </source>
</evidence>
<evidence type="ECO:0000256" key="4">
    <source>
        <dbReference type="ARBA" id="ARBA00022989"/>
    </source>
</evidence>
<evidence type="ECO:0000256" key="1">
    <source>
        <dbReference type="ARBA" id="ARBA00004141"/>
    </source>
</evidence>
<comment type="caution">
    <text evidence="7">The sequence shown here is derived from an EMBL/GenBank/DDBJ whole genome shotgun (WGS) entry which is preliminary data.</text>
</comment>
<reference evidence="7 8" key="1">
    <citation type="submission" date="2015-11" db="EMBL/GenBank/DDBJ databases">
        <title>Genomic analysis of 38 Legionella species identifies large and diverse effector repertoires.</title>
        <authorList>
            <person name="Burstein D."/>
            <person name="Amaro F."/>
            <person name="Zusman T."/>
            <person name="Lifshitz Z."/>
            <person name="Cohen O."/>
            <person name="Gilbert J.A."/>
            <person name="Pupko T."/>
            <person name="Shuman H.A."/>
            <person name="Segal G."/>
        </authorList>
    </citation>
    <scope>NUCLEOTIDE SEQUENCE [LARGE SCALE GENOMIC DNA]</scope>
    <source>
        <strain evidence="7 8">WA-270A-C2</strain>
    </source>
</reference>
<evidence type="ECO:0000313" key="8">
    <source>
        <dbReference type="Proteomes" id="UP000054608"/>
    </source>
</evidence>
<feature type="transmembrane region" description="Helical" evidence="6">
    <location>
        <begin position="75"/>
        <end position="95"/>
    </location>
</feature>
<evidence type="ECO:0000256" key="5">
    <source>
        <dbReference type="ARBA" id="ARBA00023136"/>
    </source>
</evidence>
<feature type="transmembrane region" description="Helical" evidence="6">
    <location>
        <begin position="198"/>
        <end position="220"/>
    </location>
</feature>
<dbReference type="NCBIfam" id="NF008977">
    <property type="entry name" value="PRK12324.1-2"/>
    <property type="match status" value="1"/>
</dbReference>
<evidence type="ECO:0000313" key="7">
    <source>
        <dbReference type="EMBL" id="KTD48889.1"/>
    </source>
</evidence>
<dbReference type="GO" id="GO:0016757">
    <property type="term" value="F:glycosyltransferase activity"/>
    <property type="evidence" value="ECO:0007669"/>
    <property type="project" value="UniProtKB-KW"/>
</dbReference>
<dbReference type="EMBL" id="LNYT01000007">
    <property type="protein sequence ID" value="KTD48889.1"/>
    <property type="molecule type" value="Genomic_DNA"/>
</dbReference>
<name>A0A0W0XWF4_9GAMM</name>
<keyword evidence="4 6" id="KW-1133">Transmembrane helix</keyword>
<proteinExistence type="predicted"/>
<dbReference type="InterPro" id="IPR044878">
    <property type="entry name" value="UbiA_sf"/>
</dbReference>
<keyword evidence="7" id="KW-0808">Transferase</keyword>
<keyword evidence="7" id="KW-0328">Glycosyltransferase</keyword>
<feature type="transmembrane region" description="Helical" evidence="6">
    <location>
        <begin position="34"/>
        <end position="55"/>
    </location>
</feature>
<feature type="transmembrane region" description="Helical" evidence="6">
    <location>
        <begin position="7"/>
        <end position="28"/>
    </location>
</feature>
<dbReference type="RefSeq" id="WP_058531317.1">
    <property type="nucleotide sequence ID" value="NZ_CAAAIN010000001.1"/>
</dbReference>
<keyword evidence="2" id="KW-1003">Cell membrane</keyword>
<dbReference type="Pfam" id="PF01040">
    <property type="entry name" value="UbiA"/>
    <property type="match status" value="1"/>
</dbReference>
<dbReference type="GO" id="GO:0016020">
    <property type="term" value="C:membrane"/>
    <property type="evidence" value="ECO:0007669"/>
    <property type="project" value="UniProtKB-SubCell"/>
</dbReference>
<evidence type="ECO:0000256" key="3">
    <source>
        <dbReference type="ARBA" id="ARBA00022692"/>
    </source>
</evidence>
<comment type="subcellular location">
    <subcellularLocation>
        <location evidence="1">Membrane</location>
        <topology evidence="1">Multi-pass membrane protein</topology>
    </subcellularLocation>
</comment>
<accession>A0A0W0XWF4</accession>
<feature type="transmembrane region" description="Helical" evidence="6">
    <location>
        <begin position="267"/>
        <end position="286"/>
    </location>
</feature>
<keyword evidence="5 6" id="KW-0472">Membrane</keyword>
<feature type="transmembrane region" description="Helical" evidence="6">
    <location>
        <begin position="101"/>
        <end position="121"/>
    </location>
</feature>
<dbReference type="STRING" id="458.Lrub_1240"/>
<dbReference type="InterPro" id="IPR050475">
    <property type="entry name" value="Prenyltransferase_related"/>
</dbReference>
<evidence type="ECO:0000256" key="6">
    <source>
        <dbReference type="SAM" id="Phobius"/>
    </source>
</evidence>
<dbReference type="CDD" id="cd13963">
    <property type="entry name" value="PT_UbiA_2"/>
    <property type="match status" value="1"/>
</dbReference>
<dbReference type="OrthoDB" id="9803632at2"/>
<dbReference type="PATRIC" id="fig|458.5.peg.1282"/>
<sequence length="288" mass="32467">MTSLKQFFYLLRFSHWSKSAFVFLGVIYSGTMDYLVDAVLAALSFCLIASAVYIYNDFQDMEEDRLHPHKRLRPLASGEISLDIAFGTLVMLLLVGLLIAWSVSMTLALILAVYLLINLAYNHVLKNIPILDVLSIASGFMLRVLAGTIGIGLPISWWLTITATLVSLLIALGKRRLEKQLGLKYETRPVLKKYSTRTLDYLIAGVAMSCFIAYLLYTLFVHDEAFYFLLTLPFAAIGLWRFAWFTMQDSDSDDPVSLFFSDNLSRFNLLCFILLTLVALSPLAVLNQ</sequence>
<keyword evidence="3 6" id="KW-0812">Transmembrane</keyword>
<dbReference type="PANTHER" id="PTHR42723">
    <property type="entry name" value="CHLOROPHYLL SYNTHASE"/>
    <property type="match status" value="1"/>
</dbReference>
<keyword evidence="8" id="KW-1185">Reference proteome</keyword>
<gene>
    <name evidence="7" type="ORF">Lrub_1240</name>
</gene>
<dbReference type="PANTHER" id="PTHR42723:SF1">
    <property type="entry name" value="CHLOROPHYLL SYNTHASE, CHLOROPLASTIC"/>
    <property type="match status" value="1"/>
</dbReference>
<feature type="transmembrane region" description="Helical" evidence="6">
    <location>
        <begin position="226"/>
        <end position="246"/>
    </location>
</feature>
<dbReference type="GO" id="GO:0016765">
    <property type="term" value="F:transferase activity, transferring alkyl or aryl (other than methyl) groups"/>
    <property type="evidence" value="ECO:0007669"/>
    <property type="project" value="InterPro"/>
</dbReference>
<dbReference type="AlphaFoldDB" id="A0A0W0XWF4"/>
<dbReference type="Proteomes" id="UP000054608">
    <property type="component" value="Unassembled WGS sequence"/>
</dbReference>
<dbReference type="Gene3D" id="1.10.357.140">
    <property type="entry name" value="UbiA prenyltransferase"/>
    <property type="match status" value="1"/>
</dbReference>
<protein>
    <submittedName>
        <fullName evidence="7">Phosphoribose diphosphate:decaprenyl-phosphate phosphoribosyltransferase</fullName>
    </submittedName>
</protein>